<protein>
    <recommendedName>
        <fullName evidence="3">Cytoplasmic protein</fullName>
    </recommendedName>
</protein>
<name>A0ABX7XDD0_9FLAO</name>
<organism evidence="1 2">
    <name type="scientific">Faecalibacter bovis</name>
    <dbReference type="NCBI Taxonomy" id="2898187"/>
    <lineage>
        <taxon>Bacteria</taxon>
        <taxon>Pseudomonadati</taxon>
        <taxon>Bacteroidota</taxon>
        <taxon>Flavobacteriia</taxon>
        <taxon>Flavobacteriales</taxon>
        <taxon>Weeksellaceae</taxon>
        <taxon>Faecalibacter</taxon>
    </lineage>
</organism>
<gene>
    <name evidence="1" type="ORF">J9309_00620</name>
</gene>
<dbReference type="EMBL" id="CP072842">
    <property type="protein sequence ID" value="QTV05887.1"/>
    <property type="molecule type" value="Genomic_DNA"/>
</dbReference>
<evidence type="ECO:0000313" key="2">
    <source>
        <dbReference type="Proteomes" id="UP000672011"/>
    </source>
</evidence>
<accession>A0ABX7XDD0</accession>
<reference evidence="2" key="2">
    <citation type="submission" date="2021-04" db="EMBL/GenBank/DDBJ databases">
        <title>Taxonomy of Flavobacteriaceae bacterium ZY171143.</title>
        <authorList>
            <person name="Li F."/>
        </authorList>
    </citation>
    <scope>NUCLEOTIDE SEQUENCE [LARGE SCALE GENOMIC DNA]</scope>
    <source>
        <strain evidence="2">ZY171143</strain>
    </source>
</reference>
<reference evidence="1 2" key="1">
    <citation type="journal article" date="2021" name="Int. J. Syst. Evol. Microbiol.">
        <title>Faecalibacter bovis sp. nov., isolated from cow faeces.</title>
        <authorList>
            <person name="Li F."/>
            <person name="Zhao W."/>
            <person name="Hong Q."/>
            <person name="Shao Q."/>
            <person name="Song J."/>
            <person name="Yang S."/>
        </authorList>
    </citation>
    <scope>NUCLEOTIDE SEQUENCE [LARGE SCALE GENOMIC DNA]</scope>
    <source>
        <strain evidence="1 2">ZY171143</strain>
    </source>
</reference>
<dbReference type="Proteomes" id="UP000672011">
    <property type="component" value="Chromosome"/>
</dbReference>
<keyword evidence="2" id="KW-1185">Reference proteome</keyword>
<sequence length="90" mass="10494">MKKVYTDKFLKISFKGCINNKTEILKYEICGCFNCIKVSQTKDIFDWIEESNGKEETATCPNCSFDSVLSLKYPIENLCFLLNMRKFHFG</sequence>
<proteinExistence type="predicted"/>
<dbReference type="RefSeq" id="WP_230476531.1">
    <property type="nucleotide sequence ID" value="NZ_CP072842.1"/>
</dbReference>
<evidence type="ECO:0000313" key="1">
    <source>
        <dbReference type="EMBL" id="QTV05887.1"/>
    </source>
</evidence>
<evidence type="ECO:0008006" key="3">
    <source>
        <dbReference type="Google" id="ProtNLM"/>
    </source>
</evidence>